<keyword evidence="3" id="KW-1185">Reference proteome</keyword>
<feature type="signal peptide" evidence="1">
    <location>
        <begin position="1"/>
        <end position="21"/>
    </location>
</feature>
<dbReference type="EMBL" id="JAPQKR010000013">
    <property type="protein sequence ID" value="KAJ5201710.1"/>
    <property type="molecule type" value="Genomic_DNA"/>
</dbReference>
<accession>A0A9W9SXL1</accession>
<keyword evidence="1" id="KW-0732">Signal</keyword>
<sequence>MSSITVKILAFWLFYIPVAFSTEIGDMFNVKQGSENGGFDSHLSVLRRWWTESQAMASARISAFDDAKGNADDTKTKNAKHALQKYLGINDDTDDEDVDDIKSILEEVQSFMIKKSSIPGGTPWLFSDSSWLEQKSRIDKIEECDEEVEIQNSEEYGSQLKVAKSLVPYWSSDLDQYIIDQAYGEGGLCSASGELGVTQTDFGVDAQGKKLSDVLSKSATLFHELFHLVLGNDDTIDATYNLGTLFQRVGKPYTIPAKSEWDGQRNALKNDARKTNIELVRTNPET</sequence>
<dbReference type="AlphaFoldDB" id="A0A9W9SXL1"/>
<evidence type="ECO:0008006" key="4">
    <source>
        <dbReference type="Google" id="ProtNLM"/>
    </source>
</evidence>
<reference evidence="2" key="1">
    <citation type="submission" date="2022-12" db="EMBL/GenBank/DDBJ databases">
        <authorList>
            <person name="Petersen C."/>
        </authorList>
    </citation>
    <scope>NUCLEOTIDE SEQUENCE</scope>
    <source>
        <strain evidence="2">IBT 15544</strain>
    </source>
</reference>
<dbReference type="GeneID" id="83180736"/>
<dbReference type="OrthoDB" id="4259138at2759"/>
<dbReference type="Proteomes" id="UP001150904">
    <property type="component" value="Unassembled WGS sequence"/>
</dbReference>
<name>A0A9W9SXL1_9EURO</name>
<protein>
    <recommendedName>
        <fullName evidence="4">Lysine-specific metallo-endopeptidase domain-containing protein</fullName>
    </recommendedName>
</protein>
<evidence type="ECO:0000256" key="1">
    <source>
        <dbReference type="SAM" id="SignalP"/>
    </source>
</evidence>
<reference evidence="2" key="2">
    <citation type="journal article" date="2023" name="IMA Fungus">
        <title>Comparative genomic study of the Penicillium genus elucidates a diverse pangenome and 15 lateral gene transfer events.</title>
        <authorList>
            <person name="Petersen C."/>
            <person name="Sorensen T."/>
            <person name="Nielsen M.R."/>
            <person name="Sondergaard T.E."/>
            <person name="Sorensen J.L."/>
            <person name="Fitzpatrick D.A."/>
            <person name="Frisvad J.C."/>
            <person name="Nielsen K.L."/>
        </authorList>
    </citation>
    <scope>NUCLEOTIDE SEQUENCE</scope>
    <source>
        <strain evidence="2">IBT 15544</strain>
    </source>
</reference>
<organism evidence="2 3">
    <name type="scientific">Penicillium cinerascens</name>
    <dbReference type="NCBI Taxonomy" id="70096"/>
    <lineage>
        <taxon>Eukaryota</taxon>
        <taxon>Fungi</taxon>
        <taxon>Dikarya</taxon>
        <taxon>Ascomycota</taxon>
        <taxon>Pezizomycotina</taxon>
        <taxon>Eurotiomycetes</taxon>
        <taxon>Eurotiomycetidae</taxon>
        <taxon>Eurotiales</taxon>
        <taxon>Aspergillaceae</taxon>
        <taxon>Penicillium</taxon>
    </lineage>
</organism>
<proteinExistence type="predicted"/>
<feature type="chain" id="PRO_5040798165" description="Lysine-specific metallo-endopeptidase domain-containing protein" evidence="1">
    <location>
        <begin position="22"/>
        <end position="286"/>
    </location>
</feature>
<comment type="caution">
    <text evidence="2">The sequence shown here is derived from an EMBL/GenBank/DDBJ whole genome shotgun (WGS) entry which is preliminary data.</text>
</comment>
<evidence type="ECO:0000313" key="3">
    <source>
        <dbReference type="Proteomes" id="UP001150904"/>
    </source>
</evidence>
<gene>
    <name evidence="2" type="ORF">N7498_006373</name>
</gene>
<dbReference type="RefSeq" id="XP_058307626.1">
    <property type="nucleotide sequence ID" value="XM_058453435.1"/>
</dbReference>
<evidence type="ECO:0000313" key="2">
    <source>
        <dbReference type="EMBL" id="KAJ5201710.1"/>
    </source>
</evidence>